<feature type="domain" description="HAMP" evidence="8">
    <location>
        <begin position="237"/>
        <end position="289"/>
    </location>
</feature>
<evidence type="ECO:0000256" key="1">
    <source>
        <dbReference type="ARBA" id="ARBA00022692"/>
    </source>
</evidence>
<keyword evidence="1 6" id="KW-0812">Transmembrane</keyword>
<dbReference type="AlphaFoldDB" id="A0A9X2IGE7"/>
<evidence type="ECO:0000256" key="2">
    <source>
        <dbReference type="ARBA" id="ARBA00022989"/>
    </source>
</evidence>
<dbReference type="Pfam" id="PF00015">
    <property type="entry name" value="MCPsignal"/>
    <property type="match status" value="1"/>
</dbReference>
<dbReference type="PRINTS" id="PR00260">
    <property type="entry name" value="CHEMTRNSDUCR"/>
</dbReference>
<dbReference type="SUPFAM" id="SSF58104">
    <property type="entry name" value="Methyl-accepting chemotaxis protein (MCP) signaling domain"/>
    <property type="match status" value="1"/>
</dbReference>
<evidence type="ECO:0000256" key="4">
    <source>
        <dbReference type="ARBA" id="ARBA00029447"/>
    </source>
</evidence>
<keyword evidence="10" id="KW-1185">Reference proteome</keyword>
<gene>
    <name evidence="9" type="ORF">M8330_18550</name>
</gene>
<protein>
    <submittedName>
        <fullName evidence="9">Methyl-accepting chemotaxis protein</fullName>
    </submittedName>
</protein>
<keyword evidence="3 5" id="KW-0807">Transducer</keyword>
<feature type="transmembrane region" description="Helical" evidence="6">
    <location>
        <begin position="36"/>
        <end position="58"/>
    </location>
</feature>
<evidence type="ECO:0000259" key="8">
    <source>
        <dbReference type="PROSITE" id="PS50885"/>
    </source>
</evidence>
<dbReference type="Proteomes" id="UP001139485">
    <property type="component" value="Unassembled WGS sequence"/>
</dbReference>
<comment type="similarity">
    <text evidence="4">Belongs to the methyl-accepting chemotaxis (MCP) protein family.</text>
</comment>
<dbReference type="SMART" id="SM00283">
    <property type="entry name" value="MA"/>
    <property type="match status" value="1"/>
</dbReference>
<dbReference type="EMBL" id="JAMOIL010000032">
    <property type="protein sequence ID" value="MCM0622297.1"/>
    <property type="molecule type" value="Genomic_DNA"/>
</dbReference>
<proteinExistence type="inferred from homology"/>
<name>A0A9X2IGE7_9ACTN</name>
<feature type="transmembrane region" description="Helical" evidence="6">
    <location>
        <begin position="215"/>
        <end position="236"/>
    </location>
</feature>
<dbReference type="InterPro" id="IPR004090">
    <property type="entry name" value="Chemotax_Me-accpt_rcpt"/>
</dbReference>
<dbReference type="CDD" id="cd06225">
    <property type="entry name" value="HAMP"/>
    <property type="match status" value="1"/>
</dbReference>
<dbReference type="PROSITE" id="PS50885">
    <property type="entry name" value="HAMP"/>
    <property type="match status" value="1"/>
</dbReference>
<evidence type="ECO:0000256" key="5">
    <source>
        <dbReference type="PROSITE-ProRule" id="PRU00284"/>
    </source>
</evidence>
<keyword evidence="2 6" id="KW-1133">Transmembrane helix</keyword>
<dbReference type="InterPro" id="IPR024478">
    <property type="entry name" value="HlyB_4HB_MCP"/>
</dbReference>
<dbReference type="Pfam" id="PF00672">
    <property type="entry name" value="HAMP"/>
    <property type="match status" value="1"/>
</dbReference>
<evidence type="ECO:0000259" key="7">
    <source>
        <dbReference type="PROSITE" id="PS50111"/>
    </source>
</evidence>
<evidence type="ECO:0000256" key="3">
    <source>
        <dbReference type="ARBA" id="ARBA00023224"/>
    </source>
</evidence>
<comment type="caution">
    <text evidence="9">The sequence shown here is derived from an EMBL/GenBank/DDBJ whole genome shotgun (WGS) entry which is preliminary data.</text>
</comment>
<feature type="domain" description="Methyl-accepting transducer" evidence="7">
    <location>
        <begin position="301"/>
        <end position="523"/>
    </location>
</feature>
<dbReference type="SMART" id="SM00304">
    <property type="entry name" value="HAMP"/>
    <property type="match status" value="2"/>
</dbReference>
<dbReference type="Pfam" id="PF12729">
    <property type="entry name" value="4HB_MCP_1"/>
    <property type="match status" value="1"/>
</dbReference>
<dbReference type="GO" id="GO:0007165">
    <property type="term" value="P:signal transduction"/>
    <property type="evidence" value="ECO:0007669"/>
    <property type="project" value="UniProtKB-KW"/>
</dbReference>
<dbReference type="InterPro" id="IPR004089">
    <property type="entry name" value="MCPsignal_dom"/>
</dbReference>
<dbReference type="InterPro" id="IPR003660">
    <property type="entry name" value="HAMP_dom"/>
</dbReference>
<sequence>MATWSVSPTTLDTPAAVADRPRTGLRLADLGLRTKLLSAVGALAVVAVAVGVLGIVNLGTAAATTQVMYEENVQAGIYTAKAITDVEEIAIALRDSALQPDRERTQASLDEIDARYAAFGEAAASLQALGLGSQVDDQLNAAADSLALGMDYNEEVLAPLALDNQYDAWVAAADTSKNPHFAEARNLLQELTSIVAVDAETAADEAAATTARMRWVTIISLVAGIAVALVITGLVLRRVLADVAAVRTVADALAAGDLTTTSDLSSRDEIGSMSAALDDASRRLRGLMQTVSESSGALAVSSEELSASSTQIAAGAEETSVQANVVSQAADDISRNVSTVSAGAEEMGASIKEIASSATEAARVAARAVEMVESTNATIAKLGVSSQEIGEVIKTISSIAEQTNLLALNATIEAARAGAAGKGFAVVASEVKELAQETARATEDIVGRVQAIQGDTDGAVSAIGEISQIIGSINEYQMTIASAVEQQSATTNEMMRNVSEASVGSSQIADNIQGVSAAAGSTTEALSQSQAAVNEVARMATDLRSAVSNFRV</sequence>
<dbReference type="PROSITE" id="PS50111">
    <property type="entry name" value="CHEMOTAXIS_TRANSDUC_2"/>
    <property type="match status" value="1"/>
</dbReference>
<dbReference type="GO" id="GO:0006935">
    <property type="term" value="P:chemotaxis"/>
    <property type="evidence" value="ECO:0007669"/>
    <property type="project" value="InterPro"/>
</dbReference>
<evidence type="ECO:0000256" key="6">
    <source>
        <dbReference type="SAM" id="Phobius"/>
    </source>
</evidence>
<reference evidence="9" key="1">
    <citation type="submission" date="2022-05" db="EMBL/GenBank/DDBJ databases">
        <authorList>
            <person name="Tuo L."/>
        </authorList>
    </citation>
    <scope>NUCLEOTIDE SEQUENCE</scope>
    <source>
        <strain evidence="9">BSK12Z-4</strain>
    </source>
</reference>
<dbReference type="Gene3D" id="1.10.287.950">
    <property type="entry name" value="Methyl-accepting chemotaxis protein"/>
    <property type="match status" value="1"/>
</dbReference>
<evidence type="ECO:0000313" key="10">
    <source>
        <dbReference type="Proteomes" id="UP001139485"/>
    </source>
</evidence>
<organism evidence="9 10">
    <name type="scientific">Nocardioides bruguierae</name>
    <dbReference type="NCBI Taxonomy" id="2945102"/>
    <lineage>
        <taxon>Bacteria</taxon>
        <taxon>Bacillati</taxon>
        <taxon>Actinomycetota</taxon>
        <taxon>Actinomycetes</taxon>
        <taxon>Propionibacteriales</taxon>
        <taxon>Nocardioidaceae</taxon>
        <taxon>Nocardioides</taxon>
    </lineage>
</organism>
<dbReference type="GO" id="GO:0016020">
    <property type="term" value="C:membrane"/>
    <property type="evidence" value="ECO:0007669"/>
    <property type="project" value="InterPro"/>
</dbReference>
<dbReference type="PANTHER" id="PTHR32089">
    <property type="entry name" value="METHYL-ACCEPTING CHEMOTAXIS PROTEIN MCPB"/>
    <property type="match status" value="1"/>
</dbReference>
<keyword evidence="6" id="KW-0472">Membrane</keyword>
<evidence type="ECO:0000313" key="9">
    <source>
        <dbReference type="EMBL" id="MCM0622297.1"/>
    </source>
</evidence>
<dbReference type="GO" id="GO:0004888">
    <property type="term" value="F:transmembrane signaling receptor activity"/>
    <property type="evidence" value="ECO:0007669"/>
    <property type="project" value="InterPro"/>
</dbReference>
<dbReference type="PANTHER" id="PTHR32089:SF112">
    <property type="entry name" value="LYSOZYME-LIKE PROTEIN-RELATED"/>
    <property type="match status" value="1"/>
</dbReference>
<accession>A0A9X2IGE7</accession>
<dbReference type="RefSeq" id="WP_250828530.1">
    <property type="nucleotide sequence ID" value="NZ_JAMOIL010000032.1"/>
</dbReference>